<dbReference type="Proteomes" id="UP001393056">
    <property type="component" value="Unassembled WGS sequence"/>
</dbReference>
<evidence type="ECO:0008006" key="3">
    <source>
        <dbReference type="Google" id="ProtNLM"/>
    </source>
</evidence>
<dbReference type="EMBL" id="JBBYHT010000006">
    <property type="protein sequence ID" value="MEL1248796.1"/>
    <property type="molecule type" value="Genomic_DNA"/>
</dbReference>
<sequence>MKIKSLICIILFLNISCSVDDTNTNYKNRIIGKWVLVDDGSGTTISNVNNCSDSESIEFLNNNTSVSHYYSGDPCNFNNTT</sequence>
<evidence type="ECO:0000313" key="2">
    <source>
        <dbReference type="Proteomes" id="UP001393056"/>
    </source>
</evidence>
<gene>
    <name evidence="1" type="ORF">AAEO58_12155</name>
</gene>
<protein>
    <recommendedName>
        <fullName evidence="3">Lipocalin-like domain-containing protein</fullName>
    </recommendedName>
</protein>
<organism evidence="1 2">
    <name type="scientific">Flavobacterium helocola</name>
    <dbReference type="NCBI Taxonomy" id="3139139"/>
    <lineage>
        <taxon>Bacteria</taxon>
        <taxon>Pseudomonadati</taxon>
        <taxon>Bacteroidota</taxon>
        <taxon>Flavobacteriia</taxon>
        <taxon>Flavobacteriales</taxon>
        <taxon>Flavobacteriaceae</taxon>
        <taxon>Flavobacterium</taxon>
    </lineage>
</organism>
<keyword evidence="2" id="KW-1185">Reference proteome</keyword>
<evidence type="ECO:0000313" key="1">
    <source>
        <dbReference type="EMBL" id="MEL1248796.1"/>
    </source>
</evidence>
<name>A0ABU9I8R4_9FLAO</name>
<comment type="caution">
    <text evidence="1">The sequence shown here is derived from an EMBL/GenBank/DDBJ whole genome shotgun (WGS) entry which is preliminary data.</text>
</comment>
<dbReference type="RefSeq" id="WP_341683656.1">
    <property type="nucleotide sequence ID" value="NZ_JBBYHT010000006.1"/>
</dbReference>
<reference evidence="1 2" key="1">
    <citation type="submission" date="2024-04" db="EMBL/GenBank/DDBJ databases">
        <title>Flavobacterium sp. DGU41 16S ribosomal RNA gene Genome sequencing and assembly.</title>
        <authorList>
            <person name="Park S."/>
        </authorList>
    </citation>
    <scope>NUCLEOTIDE SEQUENCE [LARGE SCALE GENOMIC DNA]</scope>
    <source>
        <strain evidence="1 2">DGU41</strain>
    </source>
</reference>
<accession>A0ABU9I8R4</accession>
<proteinExistence type="predicted"/>